<dbReference type="InterPro" id="IPR006674">
    <property type="entry name" value="HD_domain"/>
</dbReference>
<sequence>MKLFFFQKVVVEKAMKIIHCSVWGDIELSDLALSIVDTALFQRLHYIKQTGFAYKVFPTATSSRFEHSIGVYHITRLFMEEIVRKQPEVDPGPRIRELVCLAGLVHDLGHGPFSHLLDEFLEQTVGHIPWAEHEYRGVALFRHLVEEHAIPLSEKEVQFITDRIHNPPRDQWYDTLICNPYSSLDTDKMDYVVRDSLHFGMKFNTDVTRLLRNARVIQNQVCFCERVRDEMDLFFQIRERMHRTIYRHPKIRYFERYLLLYLQQYAENKIGEMAIQKDVDAFLGMTDASILFLVPPKIWSLVETRKAPALTMEPVAFHCEQWEKAKQNMRYYKRKQPHVSFTLPI</sequence>
<dbReference type="PROSITE" id="PS51831">
    <property type="entry name" value="HD"/>
    <property type="match status" value="1"/>
</dbReference>
<accession>A0A6C0IC39</accession>
<dbReference type="InterPro" id="IPR003607">
    <property type="entry name" value="HD/PDEase_dom"/>
</dbReference>
<reference evidence="2" key="1">
    <citation type="journal article" date="2020" name="Nature">
        <title>Giant virus diversity and host interactions through global metagenomics.</title>
        <authorList>
            <person name="Schulz F."/>
            <person name="Roux S."/>
            <person name="Paez-Espino D."/>
            <person name="Jungbluth S."/>
            <person name="Walsh D.A."/>
            <person name="Denef V.J."/>
            <person name="McMahon K.D."/>
            <person name="Konstantinidis K.T."/>
            <person name="Eloe-Fadrosh E.A."/>
            <person name="Kyrpides N.C."/>
            <person name="Woyke T."/>
        </authorList>
    </citation>
    <scope>NUCLEOTIDE SEQUENCE</scope>
    <source>
        <strain evidence="2">GVMAG-M-3300023184-71</strain>
    </source>
</reference>
<dbReference type="SMART" id="SM00471">
    <property type="entry name" value="HDc"/>
    <property type="match status" value="1"/>
</dbReference>
<dbReference type="PANTHER" id="PTHR11373:SF4">
    <property type="entry name" value="DEOXYNUCLEOSIDE TRIPHOSPHATE TRIPHOSPHOHYDROLASE SAMHD1"/>
    <property type="match status" value="1"/>
</dbReference>
<dbReference type="SUPFAM" id="SSF109604">
    <property type="entry name" value="HD-domain/PDEase-like"/>
    <property type="match status" value="1"/>
</dbReference>
<evidence type="ECO:0000313" key="2">
    <source>
        <dbReference type="EMBL" id="QHT90631.1"/>
    </source>
</evidence>
<proteinExistence type="predicted"/>
<dbReference type="EMBL" id="MN740156">
    <property type="protein sequence ID" value="QHT90631.1"/>
    <property type="molecule type" value="Genomic_DNA"/>
</dbReference>
<name>A0A6C0IC39_9ZZZZ</name>
<dbReference type="PANTHER" id="PTHR11373">
    <property type="entry name" value="DEOXYNUCLEOSIDE TRIPHOSPHATE TRIPHOSPHOHYDROLASE"/>
    <property type="match status" value="1"/>
</dbReference>
<dbReference type="CDD" id="cd00077">
    <property type="entry name" value="HDc"/>
    <property type="match status" value="1"/>
</dbReference>
<dbReference type="InterPro" id="IPR050135">
    <property type="entry name" value="dGTPase-like"/>
</dbReference>
<dbReference type="GO" id="GO:0006203">
    <property type="term" value="P:dGTP catabolic process"/>
    <property type="evidence" value="ECO:0007669"/>
    <property type="project" value="TreeGrafter"/>
</dbReference>
<dbReference type="Gene3D" id="1.10.3210.10">
    <property type="entry name" value="Hypothetical protein af1432"/>
    <property type="match status" value="1"/>
</dbReference>
<protein>
    <recommendedName>
        <fullName evidence="1">HD domain-containing protein</fullName>
    </recommendedName>
</protein>
<evidence type="ECO:0000259" key="1">
    <source>
        <dbReference type="PROSITE" id="PS51831"/>
    </source>
</evidence>
<dbReference type="GO" id="GO:0008832">
    <property type="term" value="F:dGTPase activity"/>
    <property type="evidence" value="ECO:0007669"/>
    <property type="project" value="TreeGrafter"/>
</dbReference>
<feature type="domain" description="HD" evidence="1">
    <location>
        <begin position="64"/>
        <end position="192"/>
    </location>
</feature>
<dbReference type="Pfam" id="PF01966">
    <property type="entry name" value="HD"/>
    <property type="match status" value="1"/>
</dbReference>
<dbReference type="AlphaFoldDB" id="A0A6C0IC39"/>
<dbReference type="GO" id="GO:0005634">
    <property type="term" value="C:nucleus"/>
    <property type="evidence" value="ECO:0007669"/>
    <property type="project" value="TreeGrafter"/>
</dbReference>
<organism evidence="2">
    <name type="scientific">viral metagenome</name>
    <dbReference type="NCBI Taxonomy" id="1070528"/>
    <lineage>
        <taxon>unclassified sequences</taxon>
        <taxon>metagenomes</taxon>
        <taxon>organismal metagenomes</taxon>
    </lineage>
</organism>